<dbReference type="AlphaFoldDB" id="A0A364XX91"/>
<dbReference type="Proteomes" id="UP000251889">
    <property type="component" value="Unassembled WGS sequence"/>
</dbReference>
<accession>A0A364XX91</accession>
<dbReference type="PROSITE" id="PS00221">
    <property type="entry name" value="MIP"/>
    <property type="match status" value="1"/>
</dbReference>
<sequence length="280" mass="31481">MGYNLIFLRLINLSTLVAILTATYSACLAQVFQDSVSGHDYRIEVTFNKTTNLIFNSAIVSVDRGSRDVLAQHASKAENVLQVKAGRKGFEETNLSVITAAGNLYNIIVEYKDNPMFLNWLIGYHYNPTVSFSDEQNAWGPYVNLATGAEQNIASLKTNAYGITLSVTGIYTDGERVIARMKLTNRSPIDYHAKAVNFFVRDIHATKRTAFQQLTIMPLHLRPSGPIEVEHGRSIVIVAVLPKFPMAKVRKLWIEFIEEKGGRLLRLAVPYRVIMRANRF</sequence>
<gene>
    <name evidence="2" type="primary">traN</name>
    <name evidence="2" type="ORF">DQQ10_21375</name>
</gene>
<dbReference type="RefSeq" id="WP_112748966.1">
    <property type="nucleotide sequence ID" value="NZ_QMFY01000014.1"/>
</dbReference>
<keyword evidence="3" id="KW-1185">Reference proteome</keyword>
<proteinExistence type="predicted"/>
<feature type="signal peptide" evidence="1">
    <location>
        <begin position="1"/>
        <end position="29"/>
    </location>
</feature>
<reference evidence="2 3" key="1">
    <citation type="submission" date="2018-06" db="EMBL/GenBank/DDBJ databases">
        <title>Chryseolinea flavus sp. nov., a member of the phylum Bacteroidetes isolated from soil.</title>
        <authorList>
            <person name="Li Y."/>
            <person name="Wang J."/>
        </authorList>
    </citation>
    <scope>NUCLEOTIDE SEQUENCE [LARGE SCALE GENOMIC DNA]</scope>
    <source>
        <strain evidence="2 3">SDU1-6</strain>
    </source>
</reference>
<keyword evidence="1" id="KW-0732">Signal</keyword>
<name>A0A364XX91_9BACT</name>
<dbReference type="InterPro" id="IPR022298">
    <property type="entry name" value="Conjug_transposon_TraN"/>
</dbReference>
<protein>
    <submittedName>
        <fullName evidence="2">Conjugative transposon protein TraN</fullName>
    </submittedName>
</protein>
<evidence type="ECO:0000256" key="1">
    <source>
        <dbReference type="SAM" id="SignalP"/>
    </source>
</evidence>
<evidence type="ECO:0000313" key="3">
    <source>
        <dbReference type="Proteomes" id="UP000251889"/>
    </source>
</evidence>
<dbReference type="OrthoDB" id="1038500at2"/>
<dbReference type="Pfam" id="PF13595">
    <property type="entry name" value="DUF4138"/>
    <property type="match status" value="1"/>
</dbReference>
<feature type="chain" id="PRO_5016926069" evidence="1">
    <location>
        <begin position="30"/>
        <end position="280"/>
    </location>
</feature>
<evidence type="ECO:0000313" key="2">
    <source>
        <dbReference type="EMBL" id="RAV98857.1"/>
    </source>
</evidence>
<comment type="caution">
    <text evidence="2">The sequence shown here is derived from an EMBL/GenBank/DDBJ whole genome shotgun (WGS) entry which is preliminary data.</text>
</comment>
<organism evidence="2 3">
    <name type="scientific">Pseudochryseolinea flava</name>
    <dbReference type="NCBI Taxonomy" id="2059302"/>
    <lineage>
        <taxon>Bacteria</taxon>
        <taxon>Pseudomonadati</taxon>
        <taxon>Bacteroidota</taxon>
        <taxon>Cytophagia</taxon>
        <taxon>Cytophagales</taxon>
        <taxon>Fulvivirgaceae</taxon>
        <taxon>Pseudochryseolinea</taxon>
    </lineage>
</organism>
<dbReference type="EMBL" id="QMFY01000014">
    <property type="protein sequence ID" value="RAV98857.1"/>
    <property type="molecule type" value="Genomic_DNA"/>
</dbReference>
<dbReference type="InterPro" id="IPR022357">
    <property type="entry name" value="MIP_CS"/>
</dbReference>
<dbReference type="NCBIfam" id="TIGR03780">
    <property type="entry name" value="Bac_Flav_CT_N"/>
    <property type="match status" value="1"/>
</dbReference>